<dbReference type="InterPro" id="IPR036059">
    <property type="entry name" value="TldD/PmbA_sf"/>
</dbReference>
<dbReference type="Proteomes" id="UP000256877">
    <property type="component" value="Unassembled WGS sequence"/>
</dbReference>
<dbReference type="InterPro" id="IPR051463">
    <property type="entry name" value="Peptidase_U62_metallo"/>
</dbReference>
<dbReference type="EMBL" id="NMUE01000013">
    <property type="protein sequence ID" value="RFA96251.1"/>
    <property type="molecule type" value="Genomic_DNA"/>
</dbReference>
<gene>
    <name evidence="8" type="ORF">CGL51_05450</name>
    <name evidence="9" type="ORF">CGL52_00480</name>
</gene>
<dbReference type="AlphaFoldDB" id="A0A371R786"/>
<dbReference type="Pfam" id="PF19290">
    <property type="entry name" value="PmbA_TldD_2nd"/>
    <property type="match status" value="1"/>
</dbReference>
<feature type="domain" description="Metalloprotease TldD/E N-terminal" evidence="5">
    <location>
        <begin position="20"/>
        <end position="84"/>
    </location>
</feature>
<keyword evidence="3" id="KW-0378">Hydrolase</keyword>
<dbReference type="InterPro" id="IPR025502">
    <property type="entry name" value="TldD"/>
</dbReference>
<dbReference type="GO" id="GO:0008237">
    <property type="term" value="F:metallopeptidase activity"/>
    <property type="evidence" value="ECO:0007669"/>
    <property type="project" value="UniProtKB-KW"/>
</dbReference>
<dbReference type="InterPro" id="IPR045569">
    <property type="entry name" value="Metalloprtase-TldD/E_C"/>
</dbReference>
<evidence type="ECO:0000256" key="4">
    <source>
        <dbReference type="ARBA" id="ARBA00023049"/>
    </source>
</evidence>
<evidence type="ECO:0000313" key="8">
    <source>
        <dbReference type="EMBL" id="RFA96251.1"/>
    </source>
</evidence>
<dbReference type="Gene3D" id="3.30.2290.10">
    <property type="entry name" value="PmbA/TldD superfamily"/>
    <property type="match status" value="1"/>
</dbReference>
<comment type="caution">
    <text evidence="9">The sequence shown here is derived from an EMBL/GenBank/DDBJ whole genome shotgun (WGS) entry which is preliminary data.</text>
</comment>
<dbReference type="Proteomes" id="UP000257123">
    <property type="component" value="Unassembled WGS sequence"/>
</dbReference>
<dbReference type="Pfam" id="PF19289">
    <property type="entry name" value="PmbA_TldD_3rd"/>
    <property type="match status" value="1"/>
</dbReference>
<evidence type="ECO:0000313" key="11">
    <source>
        <dbReference type="Proteomes" id="UP000257123"/>
    </source>
</evidence>
<dbReference type="Pfam" id="PF01523">
    <property type="entry name" value="PmbA_TldD_1st"/>
    <property type="match status" value="1"/>
</dbReference>
<dbReference type="PIRSF" id="PIRSF004919">
    <property type="entry name" value="TldD"/>
    <property type="match status" value="1"/>
</dbReference>
<dbReference type="SUPFAM" id="SSF111283">
    <property type="entry name" value="Putative modulator of DNA gyrase, PmbA/TldD"/>
    <property type="match status" value="1"/>
</dbReference>
<evidence type="ECO:0000256" key="1">
    <source>
        <dbReference type="ARBA" id="ARBA00005836"/>
    </source>
</evidence>
<comment type="similarity">
    <text evidence="1">Belongs to the peptidase U62 family.</text>
</comment>
<evidence type="ECO:0000259" key="5">
    <source>
        <dbReference type="Pfam" id="PF01523"/>
    </source>
</evidence>
<accession>A0A371R786</accession>
<dbReference type="InterPro" id="IPR045570">
    <property type="entry name" value="Metalloprtase-TldD/E_cen_dom"/>
</dbReference>
<name>A0A371R786_9CREN</name>
<sequence length="457" mass="50629">MESLLYRALDYGLSQGASYVEIRWQRDSGSVAVMRNSQLEYSARYVNEGIAVRVVAGGGLGFAATSRIDAEEVFEAVENAIKLAKLAGRMRKTPVALSEEALARFSYHLPDIELDPVELLKTLDDYVDKSLSVRRLAANVWRTEKRIVTSDGADVYSKVPRVYVFAVLIKHEPSLGSLQRDVFLGGTSQDSITGAEKVLEEESKKLHTLLEKARAVPPGRYDIVFAPEMTGILVHESIGHPFELDRIYGREGAEAGESYIKPGNWGVKIGSDLVNITDNPAIPGTYGFYLVDDEGVVARPKRLVYRGVATEFIANRQYAAVIGSRSNAGARASLFDREPIPRMSNTYMEPGDWKPDEIIRDTRRGIYVVSYTEWNINDTRYSGRYGILEGYLIENGELKNPVKGFIEVDTPELWGNVDAVGKDFQLFVGTCGKGNPSQGIPVTMGGPTFRSRNLRVV</sequence>
<dbReference type="PANTHER" id="PTHR30624:SF11">
    <property type="entry name" value="ZINC-DEPENDENT PROTEASE, TLDD_PMBA FAMILY"/>
    <property type="match status" value="1"/>
</dbReference>
<feature type="domain" description="Metalloprotease TldD/E central" evidence="7">
    <location>
        <begin position="115"/>
        <end position="181"/>
    </location>
</feature>
<evidence type="ECO:0000256" key="3">
    <source>
        <dbReference type="ARBA" id="ARBA00022801"/>
    </source>
</evidence>
<keyword evidence="4" id="KW-0482">Metalloprotease</keyword>
<evidence type="ECO:0000259" key="6">
    <source>
        <dbReference type="Pfam" id="PF19289"/>
    </source>
</evidence>
<dbReference type="GO" id="GO:0005829">
    <property type="term" value="C:cytosol"/>
    <property type="evidence" value="ECO:0007669"/>
    <property type="project" value="TreeGrafter"/>
</dbReference>
<evidence type="ECO:0000313" key="10">
    <source>
        <dbReference type="Proteomes" id="UP000256877"/>
    </source>
</evidence>
<reference evidence="10 11" key="1">
    <citation type="submission" date="2017-07" db="EMBL/GenBank/DDBJ databases">
        <title>Draft genome sequence of aerobic hyperthermophilic archaea, Pyrobaculum aerophilum YKB31 and YKB32.</title>
        <authorList>
            <person name="Mochizuki T."/>
            <person name="Berliner A.J."/>
            <person name="Yoshida-Takashima Y."/>
            <person name="Takaki Y."/>
            <person name="Nunoura T."/>
            <person name="Takai K."/>
        </authorList>
    </citation>
    <scope>NUCLEOTIDE SEQUENCE [LARGE SCALE GENOMIC DNA]</scope>
    <source>
        <strain evidence="8 11">YKB31</strain>
        <strain evidence="9 10">YKB32</strain>
    </source>
</reference>
<dbReference type="InterPro" id="IPR035068">
    <property type="entry name" value="TldD/PmbA_N"/>
</dbReference>
<dbReference type="RefSeq" id="WP_116420980.1">
    <property type="nucleotide sequence ID" value="NZ_NMUE01000013.1"/>
</dbReference>
<evidence type="ECO:0000313" key="9">
    <source>
        <dbReference type="EMBL" id="RFB00371.1"/>
    </source>
</evidence>
<proteinExistence type="inferred from homology"/>
<evidence type="ECO:0000259" key="7">
    <source>
        <dbReference type="Pfam" id="PF19290"/>
    </source>
</evidence>
<dbReference type="InterPro" id="IPR002510">
    <property type="entry name" value="Metalloprtase-TldD/E_N"/>
</dbReference>
<dbReference type="PANTHER" id="PTHR30624">
    <property type="entry name" value="UNCHARACTERIZED PROTEIN TLDD AND PMBA"/>
    <property type="match status" value="1"/>
</dbReference>
<evidence type="ECO:0000256" key="2">
    <source>
        <dbReference type="ARBA" id="ARBA00022670"/>
    </source>
</evidence>
<keyword evidence="2" id="KW-0645">Protease</keyword>
<dbReference type="OrthoDB" id="98233at2157"/>
<feature type="domain" description="Metalloprotease TldD/E C-terminal" evidence="6">
    <location>
        <begin position="218"/>
        <end position="456"/>
    </location>
</feature>
<organism evidence="9 10">
    <name type="scientific">Pyrobaculum aerophilum</name>
    <dbReference type="NCBI Taxonomy" id="13773"/>
    <lineage>
        <taxon>Archaea</taxon>
        <taxon>Thermoproteota</taxon>
        <taxon>Thermoprotei</taxon>
        <taxon>Thermoproteales</taxon>
        <taxon>Thermoproteaceae</taxon>
        <taxon>Pyrobaculum</taxon>
    </lineage>
</organism>
<dbReference type="GO" id="GO:0006508">
    <property type="term" value="P:proteolysis"/>
    <property type="evidence" value="ECO:0007669"/>
    <property type="project" value="UniProtKB-KW"/>
</dbReference>
<dbReference type="EMBL" id="NMUF01000001">
    <property type="protein sequence ID" value="RFB00371.1"/>
    <property type="molecule type" value="Genomic_DNA"/>
</dbReference>
<protein>
    <submittedName>
        <fullName evidence="9">Peptidase C69</fullName>
    </submittedName>
</protein>